<dbReference type="InterPro" id="IPR018490">
    <property type="entry name" value="cNMP-bd_dom_sf"/>
</dbReference>
<dbReference type="STRING" id="551995.SAMN05192574_103409"/>
<name>A0A1H8H6R8_9SPHI</name>
<organism evidence="2 3">
    <name type="scientific">Mucilaginibacter gossypiicola</name>
    <dbReference type="NCBI Taxonomy" id="551995"/>
    <lineage>
        <taxon>Bacteria</taxon>
        <taxon>Pseudomonadati</taxon>
        <taxon>Bacteroidota</taxon>
        <taxon>Sphingobacteriia</taxon>
        <taxon>Sphingobacteriales</taxon>
        <taxon>Sphingobacteriaceae</taxon>
        <taxon>Mucilaginibacter</taxon>
    </lineage>
</organism>
<keyword evidence="2" id="KW-0418">Kinase</keyword>
<evidence type="ECO:0000313" key="3">
    <source>
        <dbReference type="Proteomes" id="UP000198942"/>
    </source>
</evidence>
<dbReference type="CDD" id="cd00038">
    <property type="entry name" value="CAP_ED"/>
    <property type="match status" value="1"/>
</dbReference>
<feature type="domain" description="Cyclic nucleotide-binding" evidence="1">
    <location>
        <begin position="26"/>
        <end position="111"/>
    </location>
</feature>
<dbReference type="Pfam" id="PF00027">
    <property type="entry name" value="cNMP_binding"/>
    <property type="match status" value="1"/>
</dbReference>
<dbReference type="Proteomes" id="UP000198942">
    <property type="component" value="Unassembled WGS sequence"/>
</dbReference>
<proteinExistence type="predicted"/>
<gene>
    <name evidence="2" type="ORF">SAMN05192574_103409</name>
</gene>
<dbReference type="GO" id="GO:0016301">
    <property type="term" value="F:kinase activity"/>
    <property type="evidence" value="ECO:0007669"/>
    <property type="project" value="UniProtKB-KW"/>
</dbReference>
<dbReference type="EMBL" id="FOCL01000003">
    <property type="protein sequence ID" value="SEN52032.1"/>
    <property type="molecule type" value="Genomic_DNA"/>
</dbReference>
<evidence type="ECO:0000259" key="1">
    <source>
        <dbReference type="Pfam" id="PF00027"/>
    </source>
</evidence>
<dbReference type="Gene3D" id="2.60.120.10">
    <property type="entry name" value="Jelly Rolls"/>
    <property type="match status" value="1"/>
</dbReference>
<protein>
    <submittedName>
        <fullName evidence="2">cAMP-binding domain of CRP or a regulatory subunit of cAMP-dependent protein kinases</fullName>
    </submittedName>
</protein>
<keyword evidence="2" id="KW-0808">Transferase</keyword>
<accession>A0A1H8H6R8</accession>
<dbReference type="InterPro" id="IPR000595">
    <property type="entry name" value="cNMP-bd_dom"/>
</dbReference>
<dbReference type="InterPro" id="IPR014710">
    <property type="entry name" value="RmlC-like_jellyroll"/>
</dbReference>
<dbReference type="AlphaFoldDB" id="A0A1H8H6R8"/>
<evidence type="ECO:0000313" key="2">
    <source>
        <dbReference type="EMBL" id="SEN52032.1"/>
    </source>
</evidence>
<keyword evidence="3" id="KW-1185">Reference proteome</keyword>
<dbReference type="OrthoDB" id="663011at2"/>
<reference evidence="3" key="1">
    <citation type="submission" date="2016-10" db="EMBL/GenBank/DDBJ databases">
        <authorList>
            <person name="Varghese N."/>
            <person name="Submissions S."/>
        </authorList>
    </citation>
    <scope>NUCLEOTIDE SEQUENCE [LARGE SCALE GENOMIC DNA]</scope>
    <source>
        <strain evidence="3">Gh-48</strain>
    </source>
</reference>
<dbReference type="SUPFAM" id="SSF51206">
    <property type="entry name" value="cAMP-binding domain-like"/>
    <property type="match status" value="1"/>
</dbReference>
<dbReference type="RefSeq" id="WP_091210738.1">
    <property type="nucleotide sequence ID" value="NZ_FOCL01000003.1"/>
</dbReference>
<sequence length="194" mass="23039">MFFHFKDRFPKLNTYWDKYLPFQKRVEAPAKTVLLQEGKISQHYIFIEKACVRTFFNNNGDDKTVQFFFENEGLSSFDSFMNSVPSSFTIETIEPSVIYLLPKQYVTQLIDELSHEPDFAQMILQMTSRRQMHYINEFVSIIRDTPEQRYQLLLTERPHIVQRVPQHYIASYLGVSKVHLSRIKSKLAKGKLRF</sequence>